<proteinExistence type="predicted"/>
<protein>
    <submittedName>
        <fullName evidence="4">Gustatory receptor</fullName>
    </submittedName>
</protein>
<feature type="transmembrane region" description="Helical" evidence="1">
    <location>
        <begin position="200"/>
        <end position="223"/>
    </location>
</feature>
<feature type="transmembrane region" description="Helical" evidence="1">
    <location>
        <begin position="281"/>
        <end position="299"/>
    </location>
</feature>
<organism evidence="4">
    <name type="scientific">Soboliphyme baturini</name>
    <dbReference type="NCBI Taxonomy" id="241478"/>
    <lineage>
        <taxon>Eukaryota</taxon>
        <taxon>Metazoa</taxon>
        <taxon>Ecdysozoa</taxon>
        <taxon>Nematoda</taxon>
        <taxon>Enoplea</taxon>
        <taxon>Dorylaimia</taxon>
        <taxon>Dioctophymatida</taxon>
        <taxon>Dioctophymatoidea</taxon>
        <taxon>Soboliphymatidae</taxon>
        <taxon>Soboliphyme</taxon>
    </lineage>
</organism>
<feature type="transmembrane region" description="Helical" evidence="1">
    <location>
        <begin position="100"/>
        <end position="129"/>
    </location>
</feature>
<evidence type="ECO:0000313" key="4">
    <source>
        <dbReference type="WBParaSite" id="SBAD_0000525701-mRNA-1"/>
    </source>
</evidence>
<keyword evidence="1" id="KW-1133">Transmembrane helix</keyword>
<evidence type="ECO:0000313" key="2">
    <source>
        <dbReference type="EMBL" id="VDP06116.1"/>
    </source>
</evidence>
<keyword evidence="1" id="KW-0812">Transmembrane</keyword>
<dbReference type="EMBL" id="UZAM01008720">
    <property type="protein sequence ID" value="VDP06116.1"/>
    <property type="molecule type" value="Genomic_DNA"/>
</dbReference>
<dbReference type="AlphaFoldDB" id="A0A183IN52"/>
<reference evidence="4" key="1">
    <citation type="submission" date="2016-06" db="UniProtKB">
        <authorList>
            <consortium name="WormBaseParasite"/>
        </authorList>
    </citation>
    <scope>IDENTIFICATION</scope>
</reference>
<feature type="transmembrane region" description="Helical" evidence="1">
    <location>
        <begin position="57"/>
        <end position="80"/>
    </location>
</feature>
<evidence type="ECO:0000313" key="3">
    <source>
        <dbReference type="Proteomes" id="UP000270296"/>
    </source>
</evidence>
<name>A0A183IN52_9BILA</name>
<gene>
    <name evidence="2" type="ORF">SBAD_LOCUS5048</name>
</gene>
<dbReference type="WBParaSite" id="SBAD_0000525701-mRNA-1">
    <property type="protein sequence ID" value="SBAD_0000525701-mRNA-1"/>
    <property type="gene ID" value="SBAD_0000525701"/>
</dbReference>
<accession>A0A183IN52</accession>
<keyword evidence="1" id="KW-0472">Membrane</keyword>
<keyword evidence="3" id="KW-1185">Reference proteome</keyword>
<evidence type="ECO:0000256" key="1">
    <source>
        <dbReference type="SAM" id="Phobius"/>
    </source>
</evidence>
<dbReference type="Proteomes" id="UP000270296">
    <property type="component" value="Unassembled WGS sequence"/>
</dbReference>
<sequence length="301" mass="34086">MHIFDQTVASLQSAICLYILLNWQREKVLGNFINQINNNTLGAGLAKHYSLIRNTRLVMFTTVSVWTFGWIAYFGLFYAWNHSCWPGVAFNLFVDPNLNLAAFLIVVYSEICCIVAKTFMALTYVIILVEFLSLNIDLVNDVNLNQLAVQRHYFGIHGKLRQTLQYLNQSYQPFNTATLVLDASLIQLNTLVLLSQPVELFDAIFAATTTSFAFIEILFLASLSTCLKAKVRFIFDRIHYLSATSLHWEHEVKKSTFYLQSMNLFQAGIAVGLSSTLTVNTLIKGLVGFSMITGFLITFRV</sequence>
<reference evidence="2 3" key="2">
    <citation type="submission" date="2018-11" db="EMBL/GenBank/DDBJ databases">
        <authorList>
            <consortium name="Pathogen Informatics"/>
        </authorList>
    </citation>
    <scope>NUCLEOTIDE SEQUENCE [LARGE SCALE GENOMIC DNA]</scope>
</reference>